<gene>
    <name evidence="1" type="ORF">TSPGSL018_21927</name>
</gene>
<name>A0A061RYS8_9CHLO</name>
<feature type="non-terminal residue" evidence="1">
    <location>
        <position position="1"/>
    </location>
</feature>
<evidence type="ECO:0000313" key="1">
    <source>
        <dbReference type="EMBL" id="JAC75840.1"/>
    </source>
</evidence>
<reference evidence="1" key="1">
    <citation type="submission" date="2014-05" db="EMBL/GenBank/DDBJ databases">
        <title>The transcriptome of the halophilic microalga Tetraselmis sp. GSL018 isolated from the Great Salt Lake, Utah.</title>
        <authorList>
            <person name="Jinkerson R.E."/>
            <person name="D'Adamo S."/>
            <person name="Posewitz M.C."/>
        </authorList>
    </citation>
    <scope>NUCLEOTIDE SEQUENCE</scope>
    <source>
        <strain evidence="1">GSL018</strain>
    </source>
</reference>
<protein>
    <submittedName>
        <fullName evidence="1">Uncharacterized protein</fullName>
    </submittedName>
</protein>
<accession>A0A061RYS8</accession>
<dbReference type="EMBL" id="GBEZ01009774">
    <property type="protein sequence ID" value="JAC75840.1"/>
    <property type="molecule type" value="Transcribed_RNA"/>
</dbReference>
<proteinExistence type="predicted"/>
<organism evidence="1">
    <name type="scientific">Tetraselmis sp. GSL018</name>
    <dbReference type="NCBI Taxonomy" id="582737"/>
    <lineage>
        <taxon>Eukaryota</taxon>
        <taxon>Viridiplantae</taxon>
        <taxon>Chlorophyta</taxon>
        <taxon>core chlorophytes</taxon>
        <taxon>Chlorodendrophyceae</taxon>
        <taxon>Chlorodendrales</taxon>
        <taxon>Chlorodendraceae</taxon>
        <taxon>Tetraselmis</taxon>
    </lineage>
</organism>
<sequence length="55" mass="5803">ALGVLTGFSGRGRHTRAVFTHPEISPSPGSTCRLRPPPSHASVAVWIQAGLPPHH</sequence>
<dbReference type="AlphaFoldDB" id="A0A061RYS8"/>